<dbReference type="Gene3D" id="3.40.50.1820">
    <property type="entry name" value="alpha/beta hydrolase"/>
    <property type="match status" value="1"/>
</dbReference>
<evidence type="ECO:0000259" key="3">
    <source>
        <dbReference type="Pfam" id="PF02230"/>
    </source>
</evidence>
<dbReference type="PANTHER" id="PTHR10655">
    <property type="entry name" value="LYSOPHOSPHOLIPASE-RELATED"/>
    <property type="match status" value="1"/>
</dbReference>
<sequence length="209" mass="22234">MNLQIQELATGPAPTASLIVLHGLGADGSDFAPFCQELDFSGVPGLGADGGLRFVLPSAPVMPVSLNGGHEMPAWYDILPVPHSDTSGHSGPRREDEATLRRAQGWIDGLVQREIDRGIPSDRIVLMGFSQGCAMTLMAGLRNPHRLAGLIALSGYLPLLDTTAAERHPANQHTPIFMAHGDADDVVVPARGAAARDHLRGLGYTVDWH</sequence>
<comment type="similarity">
    <text evidence="1">Belongs to the AB hydrolase superfamily. AB hydrolase 2 family.</text>
</comment>
<accession>A0A4R6R5A5</accession>
<dbReference type="Proteomes" id="UP000294593">
    <property type="component" value="Unassembled WGS sequence"/>
</dbReference>
<evidence type="ECO:0000313" key="4">
    <source>
        <dbReference type="EMBL" id="TDP80962.1"/>
    </source>
</evidence>
<dbReference type="PANTHER" id="PTHR10655:SF17">
    <property type="entry name" value="LYSOPHOSPHOLIPASE-LIKE PROTEIN 1"/>
    <property type="match status" value="1"/>
</dbReference>
<protein>
    <submittedName>
        <fullName evidence="4">Phospholipase/carboxylesterase</fullName>
    </submittedName>
</protein>
<organism evidence="4 5">
    <name type="scientific">Aquabacterium commune</name>
    <dbReference type="NCBI Taxonomy" id="70586"/>
    <lineage>
        <taxon>Bacteria</taxon>
        <taxon>Pseudomonadati</taxon>
        <taxon>Pseudomonadota</taxon>
        <taxon>Betaproteobacteria</taxon>
        <taxon>Burkholderiales</taxon>
        <taxon>Aquabacterium</taxon>
    </lineage>
</organism>
<dbReference type="SUPFAM" id="SSF53474">
    <property type="entry name" value="alpha/beta-Hydrolases"/>
    <property type="match status" value="1"/>
</dbReference>
<feature type="domain" description="Phospholipase/carboxylesterase/thioesterase" evidence="3">
    <location>
        <begin position="14"/>
        <end position="199"/>
    </location>
</feature>
<comment type="caution">
    <text evidence="4">The sequence shown here is derived from an EMBL/GenBank/DDBJ whole genome shotgun (WGS) entry which is preliminary data.</text>
</comment>
<dbReference type="InterPro" id="IPR003140">
    <property type="entry name" value="PLipase/COase/thioEstase"/>
</dbReference>
<keyword evidence="5" id="KW-1185">Reference proteome</keyword>
<dbReference type="GO" id="GO:0016787">
    <property type="term" value="F:hydrolase activity"/>
    <property type="evidence" value="ECO:0007669"/>
    <property type="project" value="UniProtKB-KW"/>
</dbReference>
<evidence type="ECO:0000313" key="5">
    <source>
        <dbReference type="Proteomes" id="UP000294593"/>
    </source>
</evidence>
<name>A0A4R6R5A5_9BURK</name>
<dbReference type="InterPro" id="IPR050565">
    <property type="entry name" value="LYPA1-2/EST-like"/>
</dbReference>
<evidence type="ECO:0000256" key="2">
    <source>
        <dbReference type="ARBA" id="ARBA00022801"/>
    </source>
</evidence>
<dbReference type="AlphaFoldDB" id="A0A4R6R5A5"/>
<reference evidence="4 5" key="1">
    <citation type="submission" date="2019-03" db="EMBL/GenBank/DDBJ databases">
        <title>Genomic Encyclopedia of Type Strains, Phase IV (KMG-IV): sequencing the most valuable type-strain genomes for metagenomic binning, comparative biology and taxonomic classification.</title>
        <authorList>
            <person name="Goeker M."/>
        </authorList>
    </citation>
    <scope>NUCLEOTIDE SEQUENCE [LARGE SCALE GENOMIC DNA]</scope>
    <source>
        <strain evidence="4 5">DSM 11901</strain>
    </source>
</reference>
<evidence type="ECO:0000256" key="1">
    <source>
        <dbReference type="ARBA" id="ARBA00006499"/>
    </source>
</evidence>
<dbReference type="OrthoDB" id="9801763at2"/>
<keyword evidence="2" id="KW-0378">Hydrolase</keyword>
<dbReference type="Pfam" id="PF02230">
    <property type="entry name" value="Abhydrolase_2"/>
    <property type="match status" value="1"/>
</dbReference>
<dbReference type="InterPro" id="IPR029058">
    <property type="entry name" value="AB_hydrolase_fold"/>
</dbReference>
<proteinExistence type="inferred from homology"/>
<dbReference type="EMBL" id="SNXW01000009">
    <property type="protein sequence ID" value="TDP80962.1"/>
    <property type="molecule type" value="Genomic_DNA"/>
</dbReference>
<gene>
    <name evidence="4" type="ORF">EV672_1091</name>
</gene>
<dbReference type="RefSeq" id="WP_133610465.1">
    <property type="nucleotide sequence ID" value="NZ_SNXW01000009.1"/>
</dbReference>